<feature type="non-terminal residue" evidence="1">
    <location>
        <position position="207"/>
    </location>
</feature>
<accession>A0A371HNU3</accession>
<proteinExistence type="predicted"/>
<dbReference type="Proteomes" id="UP000257109">
    <property type="component" value="Unassembled WGS sequence"/>
</dbReference>
<dbReference type="EMBL" id="QJKJ01002091">
    <property type="protein sequence ID" value="RDY04392.1"/>
    <property type="molecule type" value="Genomic_DNA"/>
</dbReference>
<reference evidence="1" key="1">
    <citation type="submission" date="2018-05" db="EMBL/GenBank/DDBJ databases">
        <title>Draft genome of Mucuna pruriens seed.</title>
        <authorList>
            <person name="Nnadi N.E."/>
            <person name="Vos R."/>
            <person name="Hasami M.H."/>
            <person name="Devisetty U.K."/>
            <person name="Aguiy J.C."/>
        </authorList>
    </citation>
    <scope>NUCLEOTIDE SEQUENCE [LARGE SCALE GENOMIC DNA]</scope>
    <source>
        <strain evidence="1">JCA_2017</strain>
    </source>
</reference>
<keyword evidence="2" id="KW-1185">Reference proteome</keyword>
<evidence type="ECO:0000313" key="2">
    <source>
        <dbReference type="Proteomes" id="UP000257109"/>
    </source>
</evidence>
<evidence type="ECO:0000313" key="1">
    <source>
        <dbReference type="EMBL" id="RDY04392.1"/>
    </source>
</evidence>
<sequence>MASSSFSKSGPFSTFNHTQTITIEILLASSNYVSWSKERRLGVGLHLVLEGFGFCWDDFSSWSRPCRVILTGTTLDSISIGDWRRTWVTKIYTIFPHYMFHALLLHLQNYSIITWSIQACANFIELFIAFLLCPILIVSHVNYCITNQATSPFTLVHFDIWDHNCVIFVFEFYYFVTFIDDYSHCLIIFNEKAYMKFYIFFRPFVLN</sequence>
<name>A0A371HNU3_MUCPR</name>
<comment type="caution">
    <text evidence="1">The sequence shown here is derived from an EMBL/GenBank/DDBJ whole genome shotgun (WGS) entry which is preliminary data.</text>
</comment>
<gene>
    <name evidence="1" type="ORF">CR513_11898</name>
</gene>
<protein>
    <submittedName>
        <fullName evidence="1">Uncharacterized protein</fullName>
    </submittedName>
</protein>
<dbReference type="AlphaFoldDB" id="A0A371HNU3"/>
<organism evidence="1 2">
    <name type="scientific">Mucuna pruriens</name>
    <name type="common">Velvet bean</name>
    <name type="synonym">Dolichos pruriens</name>
    <dbReference type="NCBI Taxonomy" id="157652"/>
    <lineage>
        <taxon>Eukaryota</taxon>
        <taxon>Viridiplantae</taxon>
        <taxon>Streptophyta</taxon>
        <taxon>Embryophyta</taxon>
        <taxon>Tracheophyta</taxon>
        <taxon>Spermatophyta</taxon>
        <taxon>Magnoliopsida</taxon>
        <taxon>eudicotyledons</taxon>
        <taxon>Gunneridae</taxon>
        <taxon>Pentapetalae</taxon>
        <taxon>rosids</taxon>
        <taxon>fabids</taxon>
        <taxon>Fabales</taxon>
        <taxon>Fabaceae</taxon>
        <taxon>Papilionoideae</taxon>
        <taxon>50 kb inversion clade</taxon>
        <taxon>NPAAA clade</taxon>
        <taxon>indigoferoid/millettioid clade</taxon>
        <taxon>Phaseoleae</taxon>
        <taxon>Mucuna</taxon>
    </lineage>
</organism>